<reference evidence="3" key="1">
    <citation type="submission" date="2025-08" db="UniProtKB">
        <authorList>
            <consortium name="Ensembl"/>
        </authorList>
    </citation>
    <scope>IDENTIFICATION</scope>
</reference>
<evidence type="ECO:0000313" key="3">
    <source>
        <dbReference type="Ensembl" id="ENSPKIP00000036017.1"/>
    </source>
</evidence>
<dbReference type="PANTHER" id="PTHR45784">
    <property type="entry name" value="C-TYPE LECTIN DOMAIN FAMILY 20 MEMBER A-RELATED"/>
    <property type="match status" value="1"/>
</dbReference>
<organism evidence="3 4">
    <name type="scientific">Paramormyrops kingsleyae</name>
    <dbReference type="NCBI Taxonomy" id="1676925"/>
    <lineage>
        <taxon>Eukaryota</taxon>
        <taxon>Metazoa</taxon>
        <taxon>Chordata</taxon>
        <taxon>Craniata</taxon>
        <taxon>Vertebrata</taxon>
        <taxon>Euteleostomi</taxon>
        <taxon>Actinopterygii</taxon>
        <taxon>Neopterygii</taxon>
        <taxon>Teleostei</taxon>
        <taxon>Osteoglossocephala</taxon>
        <taxon>Osteoglossomorpha</taxon>
        <taxon>Osteoglossiformes</taxon>
        <taxon>Mormyridae</taxon>
        <taxon>Paramormyrops</taxon>
    </lineage>
</organism>
<evidence type="ECO:0000259" key="2">
    <source>
        <dbReference type="PROSITE" id="PS50041"/>
    </source>
</evidence>
<dbReference type="Proteomes" id="UP000261540">
    <property type="component" value="Unplaced"/>
</dbReference>
<keyword evidence="1" id="KW-1015">Disulfide bond</keyword>
<dbReference type="GeneTree" id="ENSGT00990000206702"/>
<dbReference type="InterPro" id="IPR016187">
    <property type="entry name" value="CTDL_fold"/>
</dbReference>
<dbReference type="SUPFAM" id="SSF56436">
    <property type="entry name" value="C-type lectin-like"/>
    <property type="match status" value="1"/>
</dbReference>
<dbReference type="PROSITE" id="PS50041">
    <property type="entry name" value="C_TYPE_LECTIN_2"/>
    <property type="match status" value="1"/>
</dbReference>
<dbReference type="Gene3D" id="3.10.100.10">
    <property type="entry name" value="Mannose-Binding Protein A, subunit A"/>
    <property type="match status" value="1"/>
</dbReference>
<dbReference type="InterPro" id="IPR018378">
    <property type="entry name" value="C-type_lectin_CS"/>
</dbReference>
<evidence type="ECO:0000256" key="1">
    <source>
        <dbReference type="ARBA" id="ARBA00023157"/>
    </source>
</evidence>
<keyword evidence="4" id="KW-1185">Reference proteome</keyword>
<dbReference type="Ensembl" id="ENSPKIT00000016957.1">
    <property type="protein sequence ID" value="ENSPKIP00000036017.1"/>
    <property type="gene ID" value="ENSPKIG00000014748.1"/>
</dbReference>
<dbReference type="PANTHER" id="PTHR45784:SF5">
    <property type="entry name" value="C-TYPE LECTIN DOMAIN FAMILY 20 MEMBER A-RELATED"/>
    <property type="match status" value="1"/>
</dbReference>
<accession>A0A3B3SZ13</accession>
<name>A0A3B3SZ13_9TELE</name>
<proteinExistence type="predicted"/>
<dbReference type="AlphaFoldDB" id="A0A3B3SZ13"/>
<dbReference type="InterPro" id="IPR016186">
    <property type="entry name" value="C-type_lectin-like/link_sf"/>
</dbReference>
<dbReference type="InterPro" id="IPR001304">
    <property type="entry name" value="C-type_lectin-like"/>
</dbReference>
<dbReference type="PROSITE" id="PS00615">
    <property type="entry name" value="C_TYPE_LECTIN_1"/>
    <property type="match status" value="1"/>
</dbReference>
<dbReference type="Pfam" id="PF00059">
    <property type="entry name" value="Lectin_C"/>
    <property type="match status" value="1"/>
</dbReference>
<reference evidence="3" key="2">
    <citation type="submission" date="2025-09" db="UniProtKB">
        <authorList>
            <consortium name="Ensembl"/>
        </authorList>
    </citation>
    <scope>IDENTIFICATION</scope>
</reference>
<dbReference type="SMART" id="SM00034">
    <property type="entry name" value="CLECT"/>
    <property type="match status" value="1"/>
</dbReference>
<feature type="domain" description="C-type lectin" evidence="2">
    <location>
        <begin position="48"/>
        <end position="152"/>
    </location>
</feature>
<evidence type="ECO:0000313" key="4">
    <source>
        <dbReference type="Proteomes" id="UP000261540"/>
    </source>
</evidence>
<sequence>RVSPFPFLALLILQIGYKDSILNTTVFAKVQYLFYIYSISAAALSSALAARCNLVYSSLPWIDCLTYCAKKNQTLLTMKVSTDAFDVAATGFTIWIGLNSTRLNWTWSNGQQAAYTSWLPRVSSSSGNCAMVNSDGYWEDDACTATHPFICYTGSI</sequence>
<protein>
    <recommendedName>
        <fullName evidence="2">C-type lectin domain-containing protein</fullName>
    </recommendedName>
</protein>